<evidence type="ECO:0000313" key="1">
    <source>
        <dbReference type="EMBL" id="VDN37620.1"/>
    </source>
</evidence>
<dbReference type="EMBL" id="UYRV01132172">
    <property type="protein sequence ID" value="VDN37620.1"/>
    <property type="molecule type" value="Genomic_DNA"/>
</dbReference>
<gene>
    <name evidence="1" type="ORF">CGOC_LOCUS13518</name>
</gene>
<accession>A0A3P7NBX4</accession>
<evidence type="ECO:0000313" key="2">
    <source>
        <dbReference type="Proteomes" id="UP000271889"/>
    </source>
</evidence>
<dbReference type="Proteomes" id="UP000271889">
    <property type="component" value="Unassembled WGS sequence"/>
</dbReference>
<protein>
    <submittedName>
        <fullName evidence="1">Uncharacterized protein</fullName>
    </submittedName>
</protein>
<name>A0A3P7NBX4_CYLGO</name>
<reference evidence="1 2" key="1">
    <citation type="submission" date="2018-11" db="EMBL/GenBank/DDBJ databases">
        <authorList>
            <consortium name="Pathogen Informatics"/>
        </authorList>
    </citation>
    <scope>NUCLEOTIDE SEQUENCE [LARGE SCALE GENOMIC DNA]</scope>
</reference>
<dbReference type="AlphaFoldDB" id="A0A3P7NBX4"/>
<proteinExistence type="predicted"/>
<keyword evidence="2" id="KW-1185">Reference proteome</keyword>
<organism evidence="1 2">
    <name type="scientific">Cylicostephanus goldi</name>
    <name type="common">Nematode worm</name>
    <dbReference type="NCBI Taxonomy" id="71465"/>
    <lineage>
        <taxon>Eukaryota</taxon>
        <taxon>Metazoa</taxon>
        <taxon>Ecdysozoa</taxon>
        <taxon>Nematoda</taxon>
        <taxon>Chromadorea</taxon>
        <taxon>Rhabditida</taxon>
        <taxon>Rhabditina</taxon>
        <taxon>Rhabditomorpha</taxon>
        <taxon>Strongyloidea</taxon>
        <taxon>Strongylidae</taxon>
        <taxon>Cylicostephanus</taxon>
    </lineage>
</organism>
<sequence length="44" mass="4746">MTIAAATIDFENSNDNHVVTRLCSHGKLAIPVVRLPVGQMAIQI</sequence>